<keyword evidence="2 3" id="KW-0175">Coiled coil</keyword>
<dbReference type="GO" id="GO:0030313">
    <property type="term" value="C:cell envelope"/>
    <property type="evidence" value="ECO:0007669"/>
    <property type="project" value="UniProtKB-SubCell"/>
</dbReference>
<evidence type="ECO:0008006" key="6">
    <source>
        <dbReference type="Google" id="ProtNLM"/>
    </source>
</evidence>
<dbReference type="EMBL" id="CP019650">
    <property type="protein sequence ID" value="AQQ67952.1"/>
    <property type="molecule type" value="Genomic_DNA"/>
</dbReference>
<dbReference type="Gene3D" id="2.40.30.170">
    <property type="match status" value="1"/>
</dbReference>
<sequence>MRAVSLLLGLALVAALIPKVVAEPLLLSGEVRAEDKQHFVAPMTDDWRVELQWLMPEGQIAEPGEIVAVFDGAAIQGKIDAEEVALKRARETLQQQETQQAELVLESEYALKREVLLLKKAAIDAAIPSQFLSSYEYESFQVAKKEAESKVAKAKDALKQARLTRDVTLRKQTIAIDRSLENLAFEEERLASMSVRAERAGPVLYGKHPWTGERVFVGMSAQPTWLIAEIPSLNDLYIEAWLHEVDIDRVRLGQEAILTFDSRLDLRLPAKLDHIATQPQKRSEWGVGLYYRIKFSLLEQPELELLPGMGARVELLEDSGK</sequence>
<evidence type="ECO:0000256" key="2">
    <source>
        <dbReference type="ARBA" id="ARBA00023054"/>
    </source>
</evidence>
<feature type="coiled-coil region" evidence="3">
    <location>
        <begin position="79"/>
        <end position="106"/>
    </location>
</feature>
<dbReference type="RefSeq" id="WP_077404258.1">
    <property type="nucleotide sequence ID" value="NZ_CP019650.1"/>
</dbReference>
<protein>
    <recommendedName>
        <fullName evidence="6">HlyD family secretion protein</fullName>
    </recommendedName>
</protein>
<dbReference type="PANTHER" id="PTHR32347">
    <property type="entry name" value="EFFLUX SYSTEM COMPONENT YKNX-RELATED"/>
    <property type="match status" value="1"/>
</dbReference>
<dbReference type="STRING" id="260552.Mag101_10085"/>
<dbReference type="Proteomes" id="UP000188219">
    <property type="component" value="Chromosome"/>
</dbReference>
<dbReference type="OrthoDB" id="9156101at2"/>
<accession>A0A1Q2M6V2</accession>
<comment type="subcellular location">
    <subcellularLocation>
        <location evidence="1">Cell envelope</location>
    </subcellularLocation>
</comment>
<evidence type="ECO:0000313" key="4">
    <source>
        <dbReference type="EMBL" id="AQQ67952.1"/>
    </source>
</evidence>
<organism evidence="4 5">
    <name type="scientific">Microbulbifer agarilyticus</name>
    <dbReference type="NCBI Taxonomy" id="260552"/>
    <lineage>
        <taxon>Bacteria</taxon>
        <taxon>Pseudomonadati</taxon>
        <taxon>Pseudomonadota</taxon>
        <taxon>Gammaproteobacteria</taxon>
        <taxon>Cellvibrionales</taxon>
        <taxon>Microbulbiferaceae</taxon>
        <taxon>Microbulbifer</taxon>
    </lineage>
</organism>
<keyword evidence="5" id="KW-1185">Reference proteome</keyword>
<gene>
    <name evidence="4" type="ORF">Mag101_10085</name>
</gene>
<evidence type="ECO:0000313" key="5">
    <source>
        <dbReference type="Proteomes" id="UP000188219"/>
    </source>
</evidence>
<dbReference type="KEGG" id="maga:Mag101_10085"/>
<dbReference type="InterPro" id="IPR050465">
    <property type="entry name" value="UPF0194_transport"/>
</dbReference>
<dbReference type="AlphaFoldDB" id="A0A1Q2M6V2"/>
<evidence type="ECO:0000256" key="1">
    <source>
        <dbReference type="ARBA" id="ARBA00004196"/>
    </source>
</evidence>
<dbReference type="PANTHER" id="PTHR32347:SF23">
    <property type="entry name" value="BLL5650 PROTEIN"/>
    <property type="match status" value="1"/>
</dbReference>
<reference evidence="4" key="1">
    <citation type="submission" date="2017-02" db="EMBL/GenBank/DDBJ databases">
        <title>Genome of Microbulbifer agarilyticus GP101.</title>
        <authorList>
            <person name="Jung J."/>
            <person name="Bae S.S."/>
            <person name="Baek K."/>
        </authorList>
    </citation>
    <scope>NUCLEOTIDE SEQUENCE [LARGE SCALE GENOMIC DNA]</scope>
    <source>
        <strain evidence="4">GP101</strain>
    </source>
</reference>
<name>A0A1Q2M6V2_9GAMM</name>
<dbReference type="eggNOG" id="COG0845">
    <property type="taxonomic scope" value="Bacteria"/>
</dbReference>
<proteinExistence type="predicted"/>
<evidence type="ECO:0000256" key="3">
    <source>
        <dbReference type="SAM" id="Coils"/>
    </source>
</evidence>
<feature type="coiled-coil region" evidence="3">
    <location>
        <begin position="137"/>
        <end position="164"/>
    </location>
</feature>